<keyword evidence="1" id="KW-0472">Membrane</keyword>
<dbReference type="Pfam" id="PF16732">
    <property type="entry name" value="ComP_DUS"/>
    <property type="match status" value="1"/>
</dbReference>
<proteinExistence type="predicted"/>
<dbReference type="SUPFAM" id="SSF54523">
    <property type="entry name" value="Pili subunits"/>
    <property type="match status" value="1"/>
</dbReference>
<dbReference type="PANTHER" id="PTHR30093">
    <property type="entry name" value="GENERAL SECRETION PATHWAY PROTEIN G"/>
    <property type="match status" value="1"/>
</dbReference>
<dbReference type="InterPro" id="IPR031982">
    <property type="entry name" value="PilE-like"/>
</dbReference>
<keyword evidence="1" id="KW-1133">Transmembrane helix</keyword>
<accession>A0A437R520</accession>
<keyword evidence="1" id="KW-0812">Transmembrane</keyword>
<dbReference type="Gene3D" id="3.30.700.10">
    <property type="entry name" value="Glycoprotein, Type 4 Pilin"/>
    <property type="match status" value="1"/>
</dbReference>
<reference evidence="2 3" key="1">
    <citation type="submission" date="2019-01" db="EMBL/GenBank/DDBJ databases">
        <authorList>
            <person name="Chen W.-M."/>
        </authorList>
    </citation>
    <scope>NUCLEOTIDE SEQUENCE [LARGE SCALE GENOMIC DNA]</scope>
    <source>
        <strain evidence="2 3">KYPC3</strain>
    </source>
</reference>
<feature type="transmembrane region" description="Helical" evidence="1">
    <location>
        <begin position="12"/>
        <end position="30"/>
    </location>
</feature>
<dbReference type="Pfam" id="PF07963">
    <property type="entry name" value="N_methyl"/>
    <property type="match status" value="1"/>
</dbReference>
<dbReference type="Proteomes" id="UP000283077">
    <property type="component" value="Unassembled WGS sequence"/>
</dbReference>
<dbReference type="PANTHER" id="PTHR30093:SF47">
    <property type="entry name" value="TYPE IV PILUS NON-CORE MINOR PILIN PILE"/>
    <property type="match status" value="1"/>
</dbReference>
<protein>
    <submittedName>
        <fullName evidence="2">Type IV pilin protein</fullName>
    </submittedName>
</protein>
<comment type="caution">
    <text evidence="2">The sequence shown here is derived from an EMBL/GenBank/DDBJ whole genome shotgun (WGS) entry which is preliminary data.</text>
</comment>
<dbReference type="InterPro" id="IPR012902">
    <property type="entry name" value="N_methyl_site"/>
</dbReference>
<dbReference type="EMBL" id="SACS01000001">
    <property type="protein sequence ID" value="RVU41767.1"/>
    <property type="molecule type" value="Genomic_DNA"/>
</dbReference>
<dbReference type="RefSeq" id="WP_127697158.1">
    <property type="nucleotide sequence ID" value="NZ_SACS01000001.1"/>
</dbReference>
<dbReference type="AlphaFoldDB" id="A0A437R520"/>
<evidence type="ECO:0000313" key="2">
    <source>
        <dbReference type="EMBL" id="RVU41767.1"/>
    </source>
</evidence>
<dbReference type="NCBIfam" id="TIGR02532">
    <property type="entry name" value="IV_pilin_GFxxxE"/>
    <property type="match status" value="1"/>
</dbReference>
<organism evidence="2 3">
    <name type="scientific">Rheinheimera riviphila</name>
    <dbReference type="NCBI Taxonomy" id="1834037"/>
    <lineage>
        <taxon>Bacteria</taxon>
        <taxon>Pseudomonadati</taxon>
        <taxon>Pseudomonadota</taxon>
        <taxon>Gammaproteobacteria</taxon>
        <taxon>Chromatiales</taxon>
        <taxon>Chromatiaceae</taxon>
        <taxon>Rheinheimera</taxon>
    </lineage>
</organism>
<sequence>MRQQRGFSLMELMVAVTIIGIIVAVALPSYNSHMLNTRRTTATSCVVELAQFMERVYTTSMDYSKNAGVATVLPPSSCRNDLADFYTLSLVATAQTFTLTATPIGVQAKDTSCGILTLDHAGARTAAGSGTAAKVRECW</sequence>
<evidence type="ECO:0000256" key="1">
    <source>
        <dbReference type="SAM" id="Phobius"/>
    </source>
</evidence>
<dbReference type="OrthoDB" id="5296638at2"/>
<gene>
    <name evidence="2" type="ORF">EOE67_00785</name>
</gene>
<evidence type="ECO:0000313" key="3">
    <source>
        <dbReference type="Proteomes" id="UP000283077"/>
    </source>
</evidence>
<dbReference type="InterPro" id="IPR045584">
    <property type="entry name" value="Pilin-like"/>
</dbReference>
<dbReference type="GO" id="GO:0043683">
    <property type="term" value="P:type IV pilus assembly"/>
    <property type="evidence" value="ECO:0007669"/>
    <property type="project" value="InterPro"/>
</dbReference>
<keyword evidence="3" id="KW-1185">Reference proteome</keyword>
<name>A0A437R520_9GAMM</name>